<comment type="similarity">
    <text evidence="5">Belongs to the BCAP29/BCAP31 family.</text>
</comment>
<evidence type="ECO:0000313" key="7">
    <source>
        <dbReference type="EMBL" id="OUT20259.1"/>
    </source>
</evidence>
<comment type="function">
    <text evidence="5">May play a role in anterograde transport of membrane proteins from the endoplasmic reticulum to the Golgi.</text>
</comment>
<keyword evidence="4 5" id="KW-0472">Membrane</keyword>
<sequence>MSIQMSLVFALTTLEMVIVGLLLLPLPPKLQTVLISNYDKLISNPNISIILSFIDVLIGIMFVDAFKNGFGMIGKEDEVIEYSKNLWETRSRKFYSQRNMYILGAVLSFQVCIWFIMMLLKSTVKHNDLLSGKIAQREGDKAANEKPDPELAERARVLELDVETLKKQYDQLWAEYSKKNTDTTEADDKDDKETKKDYKVIKITARDITYVYGLKISLF</sequence>
<comment type="caution">
    <text evidence="7">The sequence shown here is derived from an EMBL/GenBank/DDBJ whole genome shotgun (WGS) entry which is preliminary data.</text>
</comment>
<keyword evidence="5" id="KW-0813">Transport</keyword>
<gene>
    <name evidence="7" type="ORF">CAS74_004506</name>
</gene>
<keyword evidence="5" id="KW-0653">Protein transport</keyword>
<dbReference type="Pfam" id="PF05529">
    <property type="entry name" value="Bap31"/>
    <property type="match status" value="1"/>
</dbReference>
<dbReference type="Proteomes" id="UP000195871">
    <property type="component" value="Unassembled WGS sequence"/>
</dbReference>
<feature type="domain" description="BAP29/BAP31 transmembrane" evidence="6">
    <location>
        <begin position="1"/>
        <end position="128"/>
    </location>
</feature>
<dbReference type="GO" id="GO:0005789">
    <property type="term" value="C:endoplasmic reticulum membrane"/>
    <property type="evidence" value="ECO:0007669"/>
    <property type="project" value="UniProtKB-SubCell"/>
</dbReference>
<dbReference type="EMBL" id="NHMM01000008">
    <property type="protein sequence ID" value="OUT20259.1"/>
    <property type="molecule type" value="Genomic_DNA"/>
</dbReference>
<evidence type="ECO:0000256" key="5">
    <source>
        <dbReference type="RuleBase" id="RU367026"/>
    </source>
</evidence>
<feature type="transmembrane region" description="Helical" evidence="5">
    <location>
        <begin position="47"/>
        <end position="66"/>
    </location>
</feature>
<dbReference type="InterPro" id="IPR040463">
    <property type="entry name" value="BAP29/BAP31_N"/>
</dbReference>
<proteinExistence type="inferred from homology"/>
<name>A0A1Z8JI55_PICKU</name>
<dbReference type="GO" id="GO:0006886">
    <property type="term" value="P:intracellular protein transport"/>
    <property type="evidence" value="ECO:0007669"/>
    <property type="project" value="UniProtKB-UniRule"/>
</dbReference>
<evidence type="ECO:0000259" key="6">
    <source>
        <dbReference type="Pfam" id="PF05529"/>
    </source>
</evidence>
<keyword evidence="5" id="KW-0256">Endoplasmic reticulum</keyword>
<feature type="transmembrane region" description="Helical" evidence="5">
    <location>
        <begin position="100"/>
        <end position="120"/>
    </location>
</feature>
<evidence type="ECO:0000256" key="1">
    <source>
        <dbReference type="ARBA" id="ARBA00004141"/>
    </source>
</evidence>
<dbReference type="PANTHER" id="PTHR12701:SF19">
    <property type="entry name" value="ENDOPLASMIC RETICULUM TRANSMEMBRANE PROTEIN 1-RELATED"/>
    <property type="match status" value="1"/>
</dbReference>
<accession>A0A1Z8JI55</accession>
<keyword evidence="2 5" id="KW-0812">Transmembrane</keyword>
<evidence type="ECO:0000256" key="3">
    <source>
        <dbReference type="ARBA" id="ARBA00022989"/>
    </source>
</evidence>
<organism evidence="7 8">
    <name type="scientific">Pichia kudriavzevii</name>
    <name type="common">Yeast</name>
    <name type="synonym">Issatchenkia orientalis</name>
    <dbReference type="NCBI Taxonomy" id="4909"/>
    <lineage>
        <taxon>Eukaryota</taxon>
        <taxon>Fungi</taxon>
        <taxon>Dikarya</taxon>
        <taxon>Ascomycota</taxon>
        <taxon>Saccharomycotina</taxon>
        <taxon>Pichiomycetes</taxon>
        <taxon>Pichiales</taxon>
        <taxon>Pichiaceae</taxon>
        <taxon>Pichia</taxon>
    </lineage>
</organism>
<dbReference type="PANTHER" id="PTHR12701">
    <property type="entry name" value="BCR-ASSOCIATED PROTEIN, BAP"/>
    <property type="match status" value="1"/>
</dbReference>
<evidence type="ECO:0000256" key="2">
    <source>
        <dbReference type="ARBA" id="ARBA00022692"/>
    </source>
</evidence>
<comment type="subcellular location">
    <subcellularLocation>
        <location evidence="5">Endoplasmic reticulum membrane</location>
        <topology evidence="5">Multi-pass membrane protein</topology>
    </subcellularLocation>
    <subcellularLocation>
        <location evidence="1">Membrane</location>
        <topology evidence="1">Multi-pass membrane protein</topology>
    </subcellularLocation>
</comment>
<dbReference type="AlphaFoldDB" id="A0A1Z8JI55"/>
<feature type="transmembrane region" description="Helical" evidence="5">
    <location>
        <begin position="7"/>
        <end position="27"/>
    </location>
</feature>
<keyword evidence="3 5" id="KW-1133">Transmembrane helix</keyword>
<dbReference type="VEuPathDB" id="FungiDB:C5L36_0B12600"/>
<evidence type="ECO:0000256" key="4">
    <source>
        <dbReference type="ARBA" id="ARBA00023136"/>
    </source>
</evidence>
<dbReference type="InterPro" id="IPR008417">
    <property type="entry name" value="BAP29/BAP31"/>
</dbReference>
<dbReference type="GO" id="GO:0070973">
    <property type="term" value="P:protein localization to endoplasmic reticulum exit site"/>
    <property type="evidence" value="ECO:0007669"/>
    <property type="project" value="UniProtKB-UniRule"/>
</dbReference>
<evidence type="ECO:0000313" key="8">
    <source>
        <dbReference type="Proteomes" id="UP000195871"/>
    </source>
</evidence>
<reference evidence="7 8" key="1">
    <citation type="submission" date="2017-05" db="EMBL/GenBank/DDBJ databases">
        <title>The Genome Sequence of Candida krusei Ckrusei653.</title>
        <authorList>
            <person name="Cuomo C."/>
            <person name="Forche A."/>
            <person name="Young S."/>
            <person name="Abouelleil A."/>
            <person name="Cao P."/>
            <person name="Chapman S."/>
            <person name="Cusick C."/>
            <person name="Shea T."/>
            <person name="Nusbaum C."/>
            <person name="Birren B."/>
        </authorList>
    </citation>
    <scope>NUCLEOTIDE SEQUENCE [LARGE SCALE GENOMIC DNA]</scope>
    <source>
        <strain evidence="7 8">Ckrusei653</strain>
    </source>
</reference>
<dbReference type="GO" id="GO:0006888">
    <property type="term" value="P:endoplasmic reticulum to Golgi vesicle-mediated transport"/>
    <property type="evidence" value="ECO:0007669"/>
    <property type="project" value="UniProtKB-UniRule"/>
</dbReference>
<protein>
    <recommendedName>
        <fullName evidence="5">Endoplasmic reticulum transmembrane protein</fullName>
    </recommendedName>
</protein>
<keyword evidence="5" id="KW-0931">ER-Golgi transport</keyword>